<dbReference type="EMBL" id="CZQA01000001">
    <property type="protein sequence ID" value="CUS33468.1"/>
    <property type="molecule type" value="Genomic_DNA"/>
</dbReference>
<keyword evidence="13" id="KW-1185">Reference proteome</keyword>
<keyword evidence="9" id="KW-0460">Magnesium</keyword>
<evidence type="ECO:0000256" key="6">
    <source>
        <dbReference type="ARBA" id="ARBA00022723"/>
    </source>
</evidence>
<dbReference type="PANTHER" id="PTHR33540">
    <property type="entry name" value="TRNA THREONYLCARBAMOYLADENOSINE BIOSYNTHESIS PROTEIN TSAE"/>
    <property type="match status" value="1"/>
</dbReference>
<dbReference type="SUPFAM" id="SSF52540">
    <property type="entry name" value="P-loop containing nucleoside triphosphate hydrolases"/>
    <property type="match status" value="1"/>
</dbReference>
<comment type="similarity">
    <text evidence="2">Belongs to the TsaE family.</text>
</comment>
<keyword evidence="4" id="KW-0963">Cytoplasm</keyword>
<dbReference type="GO" id="GO:0046872">
    <property type="term" value="F:metal ion binding"/>
    <property type="evidence" value="ECO:0007669"/>
    <property type="project" value="UniProtKB-KW"/>
</dbReference>
<evidence type="ECO:0000256" key="9">
    <source>
        <dbReference type="ARBA" id="ARBA00022842"/>
    </source>
</evidence>
<dbReference type="GO" id="GO:0002949">
    <property type="term" value="P:tRNA threonylcarbamoyladenosine modification"/>
    <property type="evidence" value="ECO:0007669"/>
    <property type="project" value="InterPro"/>
</dbReference>
<evidence type="ECO:0000256" key="2">
    <source>
        <dbReference type="ARBA" id="ARBA00007599"/>
    </source>
</evidence>
<evidence type="ECO:0000256" key="5">
    <source>
        <dbReference type="ARBA" id="ARBA00022694"/>
    </source>
</evidence>
<feature type="region of interest" description="Disordered" evidence="11">
    <location>
        <begin position="159"/>
        <end position="183"/>
    </location>
</feature>
<evidence type="ECO:0000313" key="12">
    <source>
        <dbReference type="EMBL" id="CUS33468.1"/>
    </source>
</evidence>
<comment type="subcellular location">
    <subcellularLocation>
        <location evidence="1">Cytoplasm</location>
    </subcellularLocation>
</comment>
<evidence type="ECO:0000256" key="11">
    <source>
        <dbReference type="SAM" id="MobiDB-lite"/>
    </source>
</evidence>
<keyword evidence="6" id="KW-0479">Metal-binding</keyword>
<feature type="compositionally biased region" description="Basic and acidic residues" evidence="11">
    <location>
        <begin position="174"/>
        <end position="183"/>
    </location>
</feature>
<evidence type="ECO:0000256" key="8">
    <source>
        <dbReference type="ARBA" id="ARBA00022840"/>
    </source>
</evidence>
<keyword evidence="7" id="KW-0547">Nucleotide-binding</keyword>
<dbReference type="RefSeq" id="WP_090744980.1">
    <property type="nucleotide sequence ID" value="NZ_CZQA01000001.1"/>
</dbReference>
<keyword evidence="8" id="KW-0067">ATP-binding</keyword>
<evidence type="ECO:0000256" key="7">
    <source>
        <dbReference type="ARBA" id="ARBA00022741"/>
    </source>
</evidence>
<evidence type="ECO:0000256" key="3">
    <source>
        <dbReference type="ARBA" id="ARBA00019010"/>
    </source>
</evidence>
<sequence length="183" mass="20267">MARAVRSRGLVLNSRRETELIGESIGRVLREGDVIALIGDLGAGKTALVHGIVSGLDAPPSVVTSPTFMLMHRYHGRLPLIHMDLYRLSSLEEAEAVGLAEVFTDDAATAVEWADRFPTLLPSDRLELRLSHRTFTTRSIQFMAQGTRSRSLLARIRKALPSRQRQGQPPRPGPSEKRKAPIR</sequence>
<dbReference type="Gene3D" id="3.40.50.300">
    <property type="entry name" value="P-loop containing nucleotide triphosphate hydrolases"/>
    <property type="match status" value="1"/>
</dbReference>
<dbReference type="OrthoDB" id="9815896at2"/>
<dbReference type="GO" id="GO:0005737">
    <property type="term" value="C:cytoplasm"/>
    <property type="evidence" value="ECO:0007669"/>
    <property type="project" value="UniProtKB-SubCell"/>
</dbReference>
<dbReference type="GO" id="GO:0005524">
    <property type="term" value="F:ATP binding"/>
    <property type="evidence" value="ECO:0007669"/>
    <property type="project" value="UniProtKB-KW"/>
</dbReference>
<accession>A0A0S4L6M1</accession>
<proteinExistence type="inferred from homology"/>
<evidence type="ECO:0000313" key="13">
    <source>
        <dbReference type="Proteomes" id="UP000199032"/>
    </source>
</evidence>
<dbReference type="Pfam" id="PF02367">
    <property type="entry name" value="TsaE"/>
    <property type="match status" value="1"/>
</dbReference>
<dbReference type="PANTHER" id="PTHR33540:SF2">
    <property type="entry name" value="TRNA THREONYLCARBAMOYLADENOSINE BIOSYNTHESIS PROTEIN TSAE"/>
    <property type="match status" value="1"/>
</dbReference>
<dbReference type="NCBIfam" id="TIGR00150">
    <property type="entry name" value="T6A_YjeE"/>
    <property type="match status" value="1"/>
</dbReference>
<evidence type="ECO:0000256" key="10">
    <source>
        <dbReference type="ARBA" id="ARBA00032441"/>
    </source>
</evidence>
<dbReference type="AlphaFoldDB" id="A0A0S4L6M1"/>
<organism evidence="12 13">
    <name type="scientific">Candidatus Nitrospira nitrosa</name>
    <dbReference type="NCBI Taxonomy" id="1742972"/>
    <lineage>
        <taxon>Bacteria</taxon>
        <taxon>Pseudomonadati</taxon>
        <taxon>Nitrospirota</taxon>
        <taxon>Nitrospiria</taxon>
        <taxon>Nitrospirales</taxon>
        <taxon>Nitrospiraceae</taxon>
        <taxon>Nitrospira</taxon>
    </lineage>
</organism>
<dbReference type="InterPro" id="IPR027417">
    <property type="entry name" value="P-loop_NTPase"/>
</dbReference>
<keyword evidence="5" id="KW-0819">tRNA processing</keyword>
<dbReference type="STRING" id="1742972.COMA1_11173"/>
<gene>
    <name evidence="12" type="ORF">COMA1_11173</name>
</gene>
<dbReference type="Proteomes" id="UP000199032">
    <property type="component" value="Unassembled WGS sequence"/>
</dbReference>
<name>A0A0S4L6M1_9BACT</name>
<evidence type="ECO:0000256" key="1">
    <source>
        <dbReference type="ARBA" id="ARBA00004496"/>
    </source>
</evidence>
<protein>
    <recommendedName>
        <fullName evidence="3">tRNA threonylcarbamoyladenosine biosynthesis protein TsaE</fullName>
    </recommendedName>
    <alternativeName>
        <fullName evidence="10">t(6)A37 threonylcarbamoyladenosine biosynthesis protein TsaE</fullName>
    </alternativeName>
</protein>
<reference evidence="12 13" key="1">
    <citation type="submission" date="2015-10" db="EMBL/GenBank/DDBJ databases">
        <authorList>
            <person name="Gilbert D.G."/>
        </authorList>
    </citation>
    <scope>NUCLEOTIDE SEQUENCE [LARGE SCALE GENOMIC DNA]</scope>
    <source>
        <strain evidence="12">COMA1</strain>
    </source>
</reference>
<dbReference type="InterPro" id="IPR003442">
    <property type="entry name" value="T6A_TsaE"/>
</dbReference>
<evidence type="ECO:0000256" key="4">
    <source>
        <dbReference type="ARBA" id="ARBA00022490"/>
    </source>
</evidence>